<evidence type="ECO:0000256" key="1">
    <source>
        <dbReference type="SAM" id="SignalP"/>
    </source>
</evidence>
<dbReference type="Pfam" id="PF18962">
    <property type="entry name" value="Por_Secre_tail"/>
    <property type="match status" value="1"/>
</dbReference>
<dbReference type="InterPro" id="IPR026444">
    <property type="entry name" value="Secre_tail"/>
</dbReference>
<dbReference type="RefSeq" id="WP_196955497.1">
    <property type="nucleotide sequence ID" value="NZ_JADWYK010000007.1"/>
</dbReference>
<reference evidence="3 4" key="1">
    <citation type="submission" date="2020-11" db="EMBL/GenBank/DDBJ databases">
        <title>Hymenobacter sp.</title>
        <authorList>
            <person name="Kim M.K."/>
        </authorList>
    </citation>
    <scope>NUCLEOTIDE SEQUENCE [LARGE SCALE GENOMIC DNA]</scope>
    <source>
        <strain evidence="3 4">BT594</strain>
    </source>
</reference>
<proteinExistence type="predicted"/>
<sequence>MKLFSSLLAVLLVSASAQLATAQTKPAAKPAAKAPAAKVAAKPAVAGAKPAVKPAAPKPAVAAKPLAAGAKAAPAEAAPEPPALISDKLAPAAPNSTTLKVRLENNPITKRMQVRTNATGPTRVEVNDEAGRPVVTSDLVSGDDVATIDVSNLPAGYYIIKCTSGERTGMKRVMLGK</sequence>
<dbReference type="Proteomes" id="UP000601099">
    <property type="component" value="Unassembled WGS sequence"/>
</dbReference>
<evidence type="ECO:0000259" key="2">
    <source>
        <dbReference type="Pfam" id="PF18962"/>
    </source>
</evidence>
<dbReference type="NCBIfam" id="TIGR04183">
    <property type="entry name" value="Por_Secre_tail"/>
    <property type="match status" value="1"/>
</dbReference>
<feature type="signal peptide" evidence="1">
    <location>
        <begin position="1"/>
        <end position="22"/>
    </location>
</feature>
<protein>
    <submittedName>
        <fullName evidence="3">T9SS type A sorting domain-containing protein</fullName>
    </submittedName>
</protein>
<accession>A0ABS0L516</accession>
<dbReference type="EMBL" id="JADWYK010000007">
    <property type="protein sequence ID" value="MBG8554477.1"/>
    <property type="molecule type" value="Genomic_DNA"/>
</dbReference>
<feature type="domain" description="Secretion system C-terminal sorting" evidence="2">
    <location>
        <begin position="106"/>
        <end position="173"/>
    </location>
</feature>
<comment type="caution">
    <text evidence="3">The sequence shown here is derived from an EMBL/GenBank/DDBJ whole genome shotgun (WGS) entry which is preliminary data.</text>
</comment>
<keyword evidence="4" id="KW-1185">Reference proteome</keyword>
<evidence type="ECO:0000313" key="4">
    <source>
        <dbReference type="Proteomes" id="UP000601099"/>
    </source>
</evidence>
<gene>
    <name evidence="3" type="ORF">I5L79_13030</name>
</gene>
<feature type="chain" id="PRO_5046069920" evidence="1">
    <location>
        <begin position="23"/>
        <end position="177"/>
    </location>
</feature>
<name>A0ABS0L516_9BACT</name>
<keyword evidence="1" id="KW-0732">Signal</keyword>
<evidence type="ECO:0000313" key="3">
    <source>
        <dbReference type="EMBL" id="MBG8554477.1"/>
    </source>
</evidence>
<organism evidence="3 4">
    <name type="scientific">Hymenobacter guriensis</name>
    <dbReference type="NCBI Taxonomy" id="2793065"/>
    <lineage>
        <taxon>Bacteria</taxon>
        <taxon>Pseudomonadati</taxon>
        <taxon>Bacteroidota</taxon>
        <taxon>Cytophagia</taxon>
        <taxon>Cytophagales</taxon>
        <taxon>Hymenobacteraceae</taxon>
        <taxon>Hymenobacter</taxon>
    </lineage>
</organism>